<gene>
    <name evidence="10" type="primary">fluC</name>
    <name evidence="10" type="synonym">crcB</name>
    <name evidence="11" type="ORF">Cch02nite_21260</name>
</gene>
<organism evidence="11 12">
    <name type="scientific">Catellatospora chokoriensis</name>
    <dbReference type="NCBI Taxonomy" id="310353"/>
    <lineage>
        <taxon>Bacteria</taxon>
        <taxon>Bacillati</taxon>
        <taxon>Actinomycetota</taxon>
        <taxon>Actinomycetes</taxon>
        <taxon>Micromonosporales</taxon>
        <taxon>Micromonosporaceae</taxon>
        <taxon>Catellatospora</taxon>
    </lineage>
</organism>
<keyword evidence="6 10" id="KW-0407">Ion channel</keyword>
<dbReference type="EMBL" id="BONG01000010">
    <property type="protein sequence ID" value="GIF88682.1"/>
    <property type="molecule type" value="Genomic_DNA"/>
</dbReference>
<feature type="transmembrane region" description="Helical" evidence="10">
    <location>
        <begin position="102"/>
        <end position="120"/>
    </location>
</feature>
<dbReference type="GO" id="GO:0140114">
    <property type="term" value="P:cellular detoxification of fluoride"/>
    <property type="evidence" value="ECO:0007669"/>
    <property type="project" value="UniProtKB-UniRule"/>
</dbReference>
<dbReference type="HAMAP" id="MF_00454">
    <property type="entry name" value="FluC"/>
    <property type="match status" value="1"/>
</dbReference>
<dbReference type="GO" id="GO:0046872">
    <property type="term" value="F:metal ion binding"/>
    <property type="evidence" value="ECO:0007669"/>
    <property type="project" value="UniProtKB-KW"/>
</dbReference>
<keyword evidence="10" id="KW-0915">Sodium</keyword>
<keyword evidence="5 10" id="KW-0472">Membrane</keyword>
<feature type="binding site" evidence="10">
    <location>
        <position position="74"/>
    </location>
    <ligand>
        <name>Na(+)</name>
        <dbReference type="ChEBI" id="CHEBI:29101"/>
        <note>structural</note>
    </ligand>
</feature>
<name>A0A8J3JPH7_9ACTN</name>
<evidence type="ECO:0000256" key="7">
    <source>
        <dbReference type="ARBA" id="ARBA00035120"/>
    </source>
</evidence>
<comment type="subcellular location">
    <subcellularLocation>
        <location evidence="1 10">Cell membrane</location>
        <topology evidence="1 10">Multi-pass membrane protein</topology>
    </subcellularLocation>
</comment>
<dbReference type="GO" id="GO:0005886">
    <property type="term" value="C:plasma membrane"/>
    <property type="evidence" value="ECO:0007669"/>
    <property type="project" value="UniProtKB-SubCell"/>
</dbReference>
<dbReference type="AlphaFoldDB" id="A0A8J3JPH7"/>
<evidence type="ECO:0000256" key="10">
    <source>
        <dbReference type="HAMAP-Rule" id="MF_00454"/>
    </source>
</evidence>
<keyword evidence="2 10" id="KW-1003">Cell membrane</keyword>
<evidence type="ECO:0000256" key="1">
    <source>
        <dbReference type="ARBA" id="ARBA00004651"/>
    </source>
</evidence>
<sequence>MVTVLLVALGAAVGAPLRYLVDRAVQARHDAVFPWGTLTVNVAGSFVLGLLAGGALAGAVPGSVTVLLGTGFCGALTTYSTFGYETVKLVETGSFGQAFANVAVSVAAGLAAAATGYALIA</sequence>
<protein>
    <recommendedName>
        <fullName evidence="10">Fluoride-specific ion channel FluC</fullName>
    </recommendedName>
</protein>
<evidence type="ECO:0000256" key="9">
    <source>
        <dbReference type="ARBA" id="ARBA00049940"/>
    </source>
</evidence>
<evidence type="ECO:0000313" key="12">
    <source>
        <dbReference type="Proteomes" id="UP000619293"/>
    </source>
</evidence>
<keyword evidence="10" id="KW-0479">Metal-binding</keyword>
<dbReference type="Proteomes" id="UP000619293">
    <property type="component" value="Unassembled WGS sequence"/>
</dbReference>
<evidence type="ECO:0000256" key="5">
    <source>
        <dbReference type="ARBA" id="ARBA00023136"/>
    </source>
</evidence>
<evidence type="ECO:0000313" key="11">
    <source>
        <dbReference type="EMBL" id="GIF88682.1"/>
    </source>
</evidence>
<comment type="activity regulation">
    <text evidence="10">Na(+) is not transported, but it plays an essential structural role and its presence is essential for fluoride channel function.</text>
</comment>
<dbReference type="InterPro" id="IPR003691">
    <property type="entry name" value="FluC"/>
</dbReference>
<dbReference type="GO" id="GO:0062054">
    <property type="term" value="F:fluoride channel activity"/>
    <property type="evidence" value="ECO:0007669"/>
    <property type="project" value="UniProtKB-UniRule"/>
</dbReference>
<feature type="transmembrane region" description="Helical" evidence="10">
    <location>
        <begin position="38"/>
        <end position="57"/>
    </location>
</feature>
<evidence type="ECO:0000256" key="2">
    <source>
        <dbReference type="ARBA" id="ARBA00022475"/>
    </source>
</evidence>
<comment type="similarity">
    <text evidence="7 10">Belongs to the fluoride channel Fluc/FEX (TC 1.A.43) family.</text>
</comment>
<accession>A0A8J3JPH7</accession>
<keyword evidence="3 10" id="KW-0812">Transmembrane</keyword>
<dbReference type="Pfam" id="PF02537">
    <property type="entry name" value="CRCB"/>
    <property type="match status" value="1"/>
</dbReference>
<comment type="catalytic activity">
    <reaction evidence="8">
        <text>fluoride(in) = fluoride(out)</text>
        <dbReference type="Rhea" id="RHEA:76159"/>
        <dbReference type="ChEBI" id="CHEBI:17051"/>
    </reaction>
    <physiologicalReaction direction="left-to-right" evidence="8">
        <dbReference type="Rhea" id="RHEA:76160"/>
    </physiologicalReaction>
</comment>
<evidence type="ECO:0000256" key="6">
    <source>
        <dbReference type="ARBA" id="ARBA00023303"/>
    </source>
</evidence>
<evidence type="ECO:0000256" key="8">
    <source>
        <dbReference type="ARBA" id="ARBA00035585"/>
    </source>
</evidence>
<keyword evidence="10" id="KW-0813">Transport</keyword>
<dbReference type="PANTHER" id="PTHR28259:SF1">
    <property type="entry name" value="FLUORIDE EXPORT PROTEIN 1-RELATED"/>
    <property type="match status" value="1"/>
</dbReference>
<keyword evidence="4 10" id="KW-1133">Transmembrane helix</keyword>
<feature type="binding site" evidence="10">
    <location>
        <position position="77"/>
    </location>
    <ligand>
        <name>Na(+)</name>
        <dbReference type="ChEBI" id="CHEBI:29101"/>
        <note>structural</note>
    </ligand>
</feature>
<dbReference type="PANTHER" id="PTHR28259">
    <property type="entry name" value="FLUORIDE EXPORT PROTEIN 1-RELATED"/>
    <property type="match status" value="1"/>
</dbReference>
<dbReference type="NCBIfam" id="TIGR00494">
    <property type="entry name" value="crcB"/>
    <property type="match status" value="1"/>
</dbReference>
<comment type="function">
    <text evidence="9 10">Fluoride-specific ion channel. Important for reducing fluoride concentration in the cell, thus reducing its toxicity.</text>
</comment>
<comment type="caution">
    <text evidence="11">The sequence shown here is derived from an EMBL/GenBank/DDBJ whole genome shotgun (WGS) entry which is preliminary data.</text>
</comment>
<proteinExistence type="inferred from homology"/>
<reference evidence="11 12" key="1">
    <citation type="submission" date="2021-01" db="EMBL/GenBank/DDBJ databases">
        <title>Whole genome shotgun sequence of Catellatospora chokoriensis NBRC 107358.</title>
        <authorList>
            <person name="Komaki H."/>
            <person name="Tamura T."/>
        </authorList>
    </citation>
    <scope>NUCLEOTIDE SEQUENCE [LARGE SCALE GENOMIC DNA]</scope>
    <source>
        <strain evidence="11 12">NBRC 107358</strain>
    </source>
</reference>
<keyword evidence="10" id="KW-0406">Ion transport</keyword>
<evidence type="ECO:0000256" key="3">
    <source>
        <dbReference type="ARBA" id="ARBA00022692"/>
    </source>
</evidence>
<keyword evidence="12" id="KW-1185">Reference proteome</keyword>
<evidence type="ECO:0000256" key="4">
    <source>
        <dbReference type="ARBA" id="ARBA00022989"/>
    </source>
</evidence>
<feature type="transmembrane region" description="Helical" evidence="10">
    <location>
        <begin position="64"/>
        <end position="82"/>
    </location>
</feature>